<dbReference type="SUPFAM" id="SSF52047">
    <property type="entry name" value="RNI-like"/>
    <property type="match status" value="1"/>
</dbReference>
<feature type="domain" description="F-box/LRR-repeat protein 15-like leucin rich repeat" evidence="1">
    <location>
        <begin position="268"/>
        <end position="381"/>
    </location>
</feature>
<name>A0A3M6URR1_POCDA</name>
<dbReference type="InterPro" id="IPR032675">
    <property type="entry name" value="LRR_dom_sf"/>
</dbReference>
<evidence type="ECO:0000259" key="1">
    <source>
        <dbReference type="Pfam" id="PF25372"/>
    </source>
</evidence>
<dbReference type="CDD" id="cd22977">
    <property type="entry name" value="DD_FBXL13"/>
    <property type="match status" value="1"/>
</dbReference>
<dbReference type="GO" id="GO:0019005">
    <property type="term" value="C:SCF ubiquitin ligase complex"/>
    <property type="evidence" value="ECO:0007669"/>
    <property type="project" value="TreeGrafter"/>
</dbReference>
<sequence>MTSLKNCDPQLRRYLLVHRLPDIFEAIVSALAVNCPRDPQAFILEKLKLIINYEEVLDDLRWDSFIDQKNRPKNRVVKASVLDFLWSYEDENSQPTPEMYQKAYNLYNVKLKKSCFSAWMRYHKYMRRKKALLAKKLENAQIWHQRRVQRIHLEYWIAWVSERKERQNVISTRIRRVLAISLLRVVFDAWHSVAVDARKTKEYFEITEEGYKYISMGCGTLTTIILNQLPGLRDGCIQALTSECRTLKNVSIMNSPFLSDAAFKCLASCKKLNKIRVEGNNRLTDASVKVLARSCPLLEHVYLVDCPRMTDLALKALATSKHLHVVNVADCVRATNKVAANVIHKCRPFLGHLNLRGCYNLSSESIKLTAQCRNLQDLNLSECSGVT</sequence>
<dbReference type="STRING" id="46731.A0A3M6URR1"/>
<dbReference type="InterPro" id="IPR057207">
    <property type="entry name" value="FBXL15_LRR"/>
</dbReference>
<proteinExistence type="predicted"/>
<organism evidence="2 3">
    <name type="scientific">Pocillopora damicornis</name>
    <name type="common">Cauliflower coral</name>
    <name type="synonym">Millepora damicornis</name>
    <dbReference type="NCBI Taxonomy" id="46731"/>
    <lineage>
        <taxon>Eukaryota</taxon>
        <taxon>Metazoa</taxon>
        <taxon>Cnidaria</taxon>
        <taxon>Anthozoa</taxon>
        <taxon>Hexacorallia</taxon>
        <taxon>Scleractinia</taxon>
        <taxon>Astrocoeniina</taxon>
        <taxon>Pocilloporidae</taxon>
        <taxon>Pocillopora</taxon>
    </lineage>
</organism>
<protein>
    <recommendedName>
        <fullName evidence="1">F-box/LRR-repeat protein 15-like leucin rich repeat domain-containing protein</fullName>
    </recommendedName>
</protein>
<dbReference type="GO" id="GO:0031146">
    <property type="term" value="P:SCF-dependent proteasomal ubiquitin-dependent protein catabolic process"/>
    <property type="evidence" value="ECO:0007669"/>
    <property type="project" value="TreeGrafter"/>
</dbReference>
<dbReference type="OrthoDB" id="61560at2759"/>
<feature type="non-terminal residue" evidence="2">
    <location>
        <position position="387"/>
    </location>
</feature>
<comment type="caution">
    <text evidence="2">The sequence shown here is derived from an EMBL/GenBank/DDBJ whole genome shotgun (WGS) entry which is preliminary data.</text>
</comment>
<dbReference type="Pfam" id="PF25372">
    <property type="entry name" value="DUF7885"/>
    <property type="match status" value="1"/>
</dbReference>
<dbReference type="EMBL" id="RCHS01000847">
    <property type="protein sequence ID" value="RMX56403.1"/>
    <property type="molecule type" value="Genomic_DNA"/>
</dbReference>
<evidence type="ECO:0000313" key="3">
    <source>
        <dbReference type="Proteomes" id="UP000275408"/>
    </source>
</evidence>
<accession>A0A3M6URR1</accession>
<keyword evidence="3" id="KW-1185">Reference proteome</keyword>
<reference evidence="2 3" key="1">
    <citation type="journal article" date="2018" name="Sci. Rep.">
        <title>Comparative analysis of the Pocillopora damicornis genome highlights role of immune system in coral evolution.</title>
        <authorList>
            <person name="Cunning R."/>
            <person name="Bay R.A."/>
            <person name="Gillette P."/>
            <person name="Baker A.C."/>
            <person name="Traylor-Knowles N."/>
        </authorList>
    </citation>
    <scope>NUCLEOTIDE SEQUENCE [LARGE SCALE GENOMIC DNA]</scope>
    <source>
        <strain evidence="2">RSMAS</strain>
        <tissue evidence="2">Whole animal</tissue>
    </source>
</reference>
<dbReference type="AlphaFoldDB" id="A0A3M6URR1"/>
<dbReference type="SMART" id="SM00367">
    <property type="entry name" value="LRR_CC"/>
    <property type="match status" value="4"/>
</dbReference>
<evidence type="ECO:0000313" key="2">
    <source>
        <dbReference type="EMBL" id="RMX56403.1"/>
    </source>
</evidence>
<dbReference type="Proteomes" id="UP000275408">
    <property type="component" value="Unassembled WGS sequence"/>
</dbReference>
<dbReference type="Gene3D" id="3.80.10.10">
    <property type="entry name" value="Ribonuclease Inhibitor"/>
    <property type="match status" value="2"/>
</dbReference>
<gene>
    <name evidence="2" type="ORF">pdam_00023147</name>
</gene>
<dbReference type="InterPro" id="IPR006553">
    <property type="entry name" value="Leu-rich_rpt_Cys-con_subtyp"/>
</dbReference>
<dbReference type="PANTHER" id="PTHR13318">
    <property type="entry name" value="PARTNER OF PAIRED, ISOFORM B-RELATED"/>
    <property type="match status" value="1"/>
</dbReference>